<gene>
    <name evidence="4" type="ORF">GFL91_25865</name>
</gene>
<proteinExistence type="inferred from homology"/>
<dbReference type="SUPFAM" id="SSF54506">
    <property type="entry name" value="Diaminopimelate epimerase-like"/>
    <property type="match status" value="1"/>
</dbReference>
<dbReference type="EMBL" id="WIEZ01000015">
    <property type="protein sequence ID" value="NKM48334.1"/>
    <property type="molecule type" value="Genomic_DNA"/>
</dbReference>
<dbReference type="FunFam" id="3.10.310.10:FF:000005">
    <property type="entry name" value="Proline racemase"/>
    <property type="match status" value="1"/>
</dbReference>
<feature type="active site" description="Proton donor" evidence="3">
    <location>
        <position position="257"/>
    </location>
</feature>
<dbReference type="Gene3D" id="3.10.310.10">
    <property type="entry name" value="Diaminopimelate Epimerase, Chain A, domain 1"/>
    <property type="match status" value="2"/>
</dbReference>
<protein>
    <recommendedName>
        <fullName evidence="6">Proline racemase</fullName>
    </recommendedName>
</protein>
<comment type="similarity">
    <text evidence="1">Belongs to the proline racemase family.</text>
</comment>
<dbReference type="Pfam" id="PF05544">
    <property type="entry name" value="Pro_racemase"/>
    <property type="match status" value="1"/>
</dbReference>
<dbReference type="SFLD" id="SFLDS00028">
    <property type="entry name" value="Proline_Racemase"/>
    <property type="match status" value="1"/>
</dbReference>
<evidence type="ECO:0000256" key="2">
    <source>
        <dbReference type="ARBA" id="ARBA00023235"/>
    </source>
</evidence>
<dbReference type="RefSeq" id="WP_113541826.1">
    <property type="nucleotide sequence ID" value="NZ_WIEC01000010.1"/>
</dbReference>
<keyword evidence="2" id="KW-0413">Isomerase</keyword>
<dbReference type="AlphaFoldDB" id="A0A8I2GTY5"/>
<reference evidence="4" key="1">
    <citation type="submission" date="2019-10" db="EMBL/GenBank/DDBJ databases">
        <title>Rhizobium leguminosarum symbiovar viciae collection.</title>
        <authorList>
            <person name="Boivin S."/>
            <person name="Lepetit M."/>
        </authorList>
    </citation>
    <scope>NUCLEOTIDE SEQUENCE</scope>
    <source>
        <strain evidence="4">L143</strain>
    </source>
</reference>
<dbReference type="GO" id="GO:0047580">
    <property type="term" value="F:4-hydroxyproline epimerase activity"/>
    <property type="evidence" value="ECO:0007669"/>
    <property type="project" value="TreeGrafter"/>
</dbReference>
<dbReference type="Proteomes" id="UP000662259">
    <property type="component" value="Unassembled WGS sequence"/>
</dbReference>
<evidence type="ECO:0008006" key="6">
    <source>
        <dbReference type="Google" id="ProtNLM"/>
    </source>
</evidence>
<feature type="active site" description="Proton acceptor" evidence="3">
    <location>
        <position position="91"/>
    </location>
</feature>
<dbReference type="PIRSF" id="PIRSF029792">
    <property type="entry name" value="Pro_racemase"/>
    <property type="match status" value="1"/>
</dbReference>
<accession>A0A8I2GTY5</accession>
<sequence length="342" mass="36892">MQLDRVITVVGAHAEGEVGRVITGGVLPPKGKTMFERMQNLESEGAWLRNMLLFDPRGSVNAAVNLITPPCRDDADLGMIVMESDYFVPMSGSNLICTVTVALEAGMVPMIEPQTIVRVDTPAGLVEVTAECRNGKCKRITFRNIPSFVMHRDATIDVPDLGTLRVDVAYGGMIYCIVDAEDLNLTLDRSEARLLVELGEKIKAAAASQLPSIHPQNPQIHTINQVEFAGPLQVLGGVKTSKNAVVVSPGRLDRCPCGTGTSARMALLHARGDLAVGETFRHLSILDTVFDCEILETGTAGPIPAVTPQVSGRSWLTGVSHYGVDPEDPFPEGYRLSDTWFA</sequence>
<evidence type="ECO:0000313" key="5">
    <source>
        <dbReference type="Proteomes" id="UP000662259"/>
    </source>
</evidence>
<dbReference type="PANTHER" id="PTHR33442:SF5">
    <property type="entry name" value="BIFUNCTIONAL TRANS-3-HYDROXY-L-PROLINE DEHYDRATASE_2-EPIMERASE"/>
    <property type="match status" value="1"/>
</dbReference>
<evidence type="ECO:0000256" key="3">
    <source>
        <dbReference type="PIRSR" id="PIRSR029792-1"/>
    </source>
</evidence>
<dbReference type="GO" id="GO:0050346">
    <property type="term" value="F:trans-L-3-hydroxyproline dehydratase activity"/>
    <property type="evidence" value="ECO:0007669"/>
    <property type="project" value="UniProtKB-ARBA"/>
</dbReference>
<comment type="caution">
    <text evidence="4">The sequence shown here is derived from an EMBL/GenBank/DDBJ whole genome shotgun (WGS) entry which is preliminary data.</text>
</comment>
<organism evidence="4 5">
    <name type="scientific">Rhizobium leguminosarum bv. viciae</name>
    <dbReference type="NCBI Taxonomy" id="387"/>
    <lineage>
        <taxon>Bacteria</taxon>
        <taxon>Pseudomonadati</taxon>
        <taxon>Pseudomonadota</taxon>
        <taxon>Alphaproteobacteria</taxon>
        <taxon>Hyphomicrobiales</taxon>
        <taxon>Rhizobiaceae</taxon>
        <taxon>Rhizobium/Agrobacterium group</taxon>
        <taxon>Rhizobium</taxon>
    </lineage>
</organism>
<dbReference type="InterPro" id="IPR008794">
    <property type="entry name" value="Pro_racemase_fam"/>
</dbReference>
<evidence type="ECO:0000256" key="1">
    <source>
        <dbReference type="ARBA" id="ARBA00007529"/>
    </source>
</evidence>
<dbReference type="PANTHER" id="PTHR33442">
    <property type="entry name" value="TRANS-3-HYDROXY-L-PROLINE DEHYDRATASE"/>
    <property type="match status" value="1"/>
</dbReference>
<evidence type="ECO:0000313" key="4">
    <source>
        <dbReference type="EMBL" id="NKM48334.1"/>
    </source>
</evidence>
<name>A0A8I2GTY5_RHILV</name>